<feature type="transmembrane region" description="Helical" evidence="8">
    <location>
        <begin position="375"/>
        <end position="399"/>
    </location>
</feature>
<feature type="transmembrane region" description="Helical" evidence="8">
    <location>
        <begin position="30"/>
        <end position="52"/>
    </location>
</feature>
<comment type="subcellular location">
    <subcellularLocation>
        <location evidence="1">Membrane</location>
        <topology evidence="1">Multi-pass membrane protein</topology>
    </subcellularLocation>
</comment>
<feature type="region of interest" description="Disordered" evidence="7">
    <location>
        <begin position="314"/>
        <end position="352"/>
    </location>
</feature>
<evidence type="ECO:0000256" key="2">
    <source>
        <dbReference type="ARBA" id="ARBA00005577"/>
    </source>
</evidence>
<dbReference type="PANTHER" id="PTHR12889">
    <property type="entry name" value="GAMMA-SECRETASE SUBUNIT APH-1"/>
    <property type="match status" value="1"/>
</dbReference>
<keyword evidence="10" id="KW-1185">Reference proteome</keyword>
<proteinExistence type="inferred from homology"/>
<organism evidence="9 10">
    <name type="scientific">Leishmania panamensis</name>
    <dbReference type="NCBI Taxonomy" id="5679"/>
    <lineage>
        <taxon>Eukaryota</taxon>
        <taxon>Discoba</taxon>
        <taxon>Euglenozoa</taxon>
        <taxon>Kinetoplastea</taxon>
        <taxon>Metakinetoplastina</taxon>
        <taxon>Trypanosomatida</taxon>
        <taxon>Trypanosomatidae</taxon>
        <taxon>Leishmaniinae</taxon>
        <taxon>Leishmania</taxon>
        <taxon>Leishmania guyanensis species complex</taxon>
    </lineage>
</organism>
<protein>
    <submittedName>
        <fullName evidence="9">Uncharacterized protein</fullName>
    </submittedName>
</protein>
<dbReference type="InterPro" id="IPR009294">
    <property type="entry name" value="Aph-1"/>
</dbReference>
<dbReference type="VEuPathDB" id="TriTrypDB:LPMP_120160"/>
<keyword evidence="4" id="KW-0914">Notch signaling pathway</keyword>
<dbReference type="GeneID" id="22573022"/>
<dbReference type="Proteomes" id="UP000063063">
    <property type="component" value="Chromosome 12"/>
</dbReference>
<dbReference type="OrthoDB" id="273751at2759"/>
<dbReference type="KEGG" id="lpan:LPMP_120160"/>
<reference evidence="9 10" key="1">
    <citation type="journal article" date="2015" name="Sci. Rep.">
        <title>The genome of Leishmania panamensis: insights into genomics of the L. (Viannia) subgenus.</title>
        <authorList>
            <person name="Llanes A."/>
            <person name="Restrepo C.M."/>
            <person name="Vecchio G.D."/>
            <person name="Anguizola F.J."/>
            <person name="Lleonart R."/>
        </authorList>
    </citation>
    <scope>NUCLEOTIDE SEQUENCE [LARGE SCALE GENOMIC DNA]</scope>
    <source>
        <strain evidence="9 10">MHOM/PA/94/PSC-1</strain>
    </source>
</reference>
<keyword evidence="6 8" id="KW-0472">Membrane</keyword>
<evidence type="ECO:0000256" key="5">
    <source>
        <dbReference type="ARBA" id="ARBA00022989"/>
    </source>
</evidence>
<dbReference type="VEuPathDB" id="TriTrypDB:LPAL13_120006400"/>
<name>A0A088RMA6_LEIPA</name>
<comment type="similarity">
    <text evidence="2">Belongs to the APH-1 family.</text>
</comment>
<accession>A0A088RMA6</accession>
<feature type="transmembrane region" description="Helical" evidence="8">
    <location>
        <begin position="420"/>
        <end position="441"/>
    </location>
</feature>
<dbReference type="eggNOG" id="ENOG502SF3Y">
    <property type="taxonomic scope" value="Eukaryota"/>
</dbReference>
<dbReference type="RefSeq" id="XP_010696997.1">
    <property type="nucleotide sequence ID" value="XM_010698695.1"/>
</dbReference>
<feature type="transmembrane region" description="Helical" evidence="8">
    <location>
        <begin position="109"/>
        <end position="134"/>
    </location>
</feature>
<evidence type="ECO:0000256" key="1">
    <source>
        <dbReference type="ARBA" id="ARBA00004141"/>
    </source>
</evidence>
<evidence type="ECO:0000313" key="9">
    <source>
        <dbReference type="EMBL" id="AIN96344.1"/>
    </source>
</evidence>
<evidence type="ECO:0000256" key="7">
    <source>
        <dbReference type="SAM" id="MobiDB-lite"/>
    </source>
</evidence>
<dbReference type="EMBL" id="CP009381">
    <property type="protein sequence ID" value="AIN96344.1"/>
    <property type="molecule type" value="Genomic_DNA"/>
</dbReference>
<evidence type="ECO:0000256" key="3">
    <source>
        <dbReference type="ARBA" id="ARBA00022692"/>
    </source>
</evidence>
<dbReference type="GO" id="GO:0016020">
    <property type="term" value="C:membrane"/>
    <property type="evidence" value="ECO:0007669"/>
    <property type="project" value="UniProtKB-SubCell"/>
</dbReference>
<evidence type="ECO:0000256" key="6">
    <source>
        <dbReference type="ARBA" id="ARBA00023136"/>
    </source>
</evidence>
<keyword evidence="3 8" id="KW-0812">Transmembrane</keyword>
<feature type="compositionally biased region" description="Polar residues" evidence="7">
    <location>
        <begin position="327"/>
        <end position="340"/>
    </location>
</feature>
<sequence>MDYTLALCMSLLYAPHTVLCGLALLWQPILLVISLLASFVAFLPLVITGLVFQALRWTGTADVSTAAGVVVTHFVLQNVARVGALNLCLRAQRLGWHHGCLLVRSRFPLVPLSIAIGAGFATTSLLASGGVLLAEAWGVGRGLSEGGHTASSSTAAAQELDFLASSGSCARLPRLVQSCFQQTFFSCGQVAWTVMMGQAYAALWPRDVAVGFSEHTACANGADEPATLGVEMAAEAEEHGSAPTPWALRAEETLRQDFAGLLVADEEFAPVVTDHMPETAAYSWSSGHASSTARPKTREEAEVNQYLPCSAMGSESGDAGAVADTVPSATPSMRETTRSSTVRKHQNTPLSPSPPAGVVGWLVADSVLAQRLPTAVLTGAAALVLHLIFVLPPLTTMAADSASARNTLIPSSARRSNSCLVGVSLQCIVTIVSLVWGLWIVELERHTSTYMLLPSSTHP</sequence>
<evidence type="ECO:0000256" key="4">
    <source>
        <dbReference type="ARBA" id="ARBA00022976"/>
    </source>
</evidence>
<evidence type="ECO:0000256" key="8">
    <source>
        <dbReference type="SAM" id="Phobius"/>
    </source>
</evidence>
<dbReference type="GO" id="GO:0007219">
    <property type="term" value="P:Notch signaling pathway"/>
    <property type="evidence" value="ECO:0007669"/>
    <property type="project" value="UniProtKB-KW"/>
</dbReference>
<keyword evidence="5 8" id="KW-1133">Transmembrane helix</keyword>
<evidence type="ECO:0000313" key="10">
    <source>
        <dbReference type="Proteomes" id="UP000063063"/>
    </source>
</evidence>
<dbReference type="AlphaFoldDB" id="A0A088RMA6"/>
<gene>
    <name evidence="9" type="ORF">LPMP_120160</name>
</gene>
<dbReference type="GO" id="GO:0016485">
    <property type="term" value="P:protein processing"/>
    <property type="evidence" value="ECO:0007669"/>
    <property type="project" value="InterPro"/>
</dbReference>